<evidence type="ECO:0000256" key="5">
    <source>
        <dbReference type="ARBA" id="ARBA00022692"/>
    </source>
</evidence>
<dbReference type="GO" id="GO:0016763">
    <property type="term" value="F:pentosyltransferase activity"/>
    <property type="evidence" value="ECO:0007669"/>
    <property type="project" value="TreeGrafter"/>
</dbReference>
<proteinExistence type="predicted"/>
<keyword evidence="7 8" id="KW-0472">Membrane</keyword>
<feature type="transmembrane region" description="Helical" evidence="8">
    <location>
        <begin position="340"/>
        <end position="361"/>
    </location>
</feature>
<evidence type="ECO:0000256" key="7">
    <source>
        <dbReference type="ARBA" id="ARBA00023136"/>
    </source>
</evidence>
<keyword evidence="2" id="KW-1003">Cell membrane</keyword>
<keyword evidence="4 10" id="KW-0808">Transferase</keyword>
<dbReference type="GO" id="GO:0005886">
    <property type="term" value="C:plasma membrane"/>
    <property type="evidence" value="ECO:0007669"/>
    <property type="project" value="UniProtKB-SubCell"/>
</dbReference>
<evidence type="ECO:0000313" key="10">
    <source>
        <dbReference type="EMBL" id="HGW94686.1"/>
    </source>
</evidence>
<feature type="transmembrane region" description="Helical" evidence="8">
    <location>
        <begin position="167"/>
        <end position="192"/>
    </location>
</feature>
<sequence length="497" mass="57198">MTGIKSPIIKAIVPTLIFFLLLRLVFWFNTFPNPDEAYYWLWGQHPDFSYYDHPPFQAWVQGLFSKIFGQSFFILRSPNLISNGVFFYTYYQITQYLYGKNGNDYFWMAIALLIASPLYFLFLALAWHDHWLITFSLIAAFQFIRFLDSYTGDSKGDSKRLYGAAIALGLALLCKYNAVFVGMGCLVAVGANQQWRGLLRDRRLYLAILITLSFLLPILIWNVTNDFQSFRYYSDRSVDNTAFRLKIGETLGFIAFSLLMLSPINVWGMIQTFKAAIKTPGQHSFSAYQSVTFWIFTTSTLTLIVVSLVSTALYYWNILAYLLVFPLLPQVFLKQKARVSYLFYTGQCYGLLFAALLVFHYSLLPLSVFSSGDSDPDSRLLFGWEQVEAIVQQQAAELGEQSFLVTTDYRTASALAYQLNNPGVLAISDRIDQFDFWYDANKLKGRNAVILADDWHPLTAKLLSRFERTSEPQTFAVKRFGFWIKNYHVVKAYAFHD</sequence>
<evidence type="ECO:0000256" key="2">
    <source>
        <dbReference type="ARBA" id="ARBA00022475"/>
    </source>
</evidence>
<comment type="caution">
    <text evidence="10">The sequence shown here is derived from an EMBL/GenBank/DDBJ whole genome shotgun (WGS) entry which is preliminary data.</text>
</comment>
<dbReference type="InterPro" id="IPR038731">
    <property type="entry name" value="RgtA/B/C-like"/>
</dbReference>
<evidence type="ECO:0000256" key="6">
    <source>
        <dbReference type="ARBA" id="ARBA00022989"/>
    </source>
</evidence>
<dbReference type="InterPro" id="IPR050297">
    <property type="entry name" value="LipidA_mod_glycosyltrf_83"/>
</dbReference>
<comment type="subcellular location">
    <subcellularLocation>
        <location evidence="1">Cell membrane</location>
        <topology evidence="1">Multi-pass membrane protein</topology>
    </subcellularLocation>
</comment>
<dbReference type="Pfam" id="PF13231">
    <property type="entry name" value="PMT_2"/>
    <property type="match status" value="1"/>
</dbReference>
<feature type="transmembrane region" description="Helical" evidence="8">
    <location>
        <begin position="105"/>
        <end position="124"/>
    </location>
</feature>
<gene>
    <name evidence="10" type="ORF">ENR47_10455</name>
</gene>
<dbReference type="PANTHER" id="PTHR33908">
    <property type="entry name" value="MANNOSYLTRANSFERASE YKCB-RELATED"/>
    <property type="match status" value="1"/>
</dbReference>
<protein>
    <submittedName>
        <fullName evidence="10">4-amino-4-deoxy-L-arabinose transferase</fullName>
    </submittedName>
</protein>
<evidence type="ECO:0000256" key="3">
    <source>
        <dbReference type="ARBA" id="ARBA00022676"/>
    </source>
</evidence>
<evidence type="ECO:0000259" key="9">
    <source>
        <dbReference type="Pfam" id="PF13231"/>
    </source>
</evidence>
<reference evidence="10" key="1">
    <citation type="journal article" date="2020" name="mSystems">
        <title>Genome- and Community-Level Interaction Insights into Carbon Utilization and Element Cycling Functions of Hydrothermarchaeota in Hydrothermal Sediment.</title>
        <authorList>
            <person name="Zhou Z."/>
            <person name="Liu Y."/>
            <person name="Xu W."/>
            <person name="Pan J."/>
            <person name="Luo Z.H."/>
            <person name="Li M."/>
        </authorList>
    </citation>
    <scope>NUCLEOTIDE SEQUENCE [LARGE SCALE GENOMIC DNA]</scope>
    <source>
        <strain evidence="10">SpSt-402</strain>
    </source>
</reference>
<evidence type="ECO:0000256" key="1">
    <source>
        <dbReference type="ARBA" id="ARBA00004651"/>
    </source>
</evidence>
<evidence type="ECO:0000256" key="4">
    <source>
        <dbReference type="ARBA" id="ARBA00022679"/>
    </source>
</evidence>
<feature type="transmembrane region" description="Helical" evidence="8">
    <location>
        <begin position="291"/>
        <end position="309"/>
    </location>
</feature>
<feature type="domain" description="Glycosyltransferase RgtA/B/C/D-like" evidence="9">
    <location>
        <begin position="52"/>
        <end position="221"/>
    </location>
</feature>
<name>A0A832M5W6_9CYAN</name>
<dbReference type="PANTHER" id="PTHR33908:SF11">
    <property type="entry name" value="MEMBRANE PROTEIN"/>
    <property type="match status" value="1"/>
</dbReference>
<keyword evidence="6 8" id="KW-1133">Transmembrane helix</keyword>
<evidence type="ECO:0000256" key="8">
    <source>
        <dbReference type="SAM" id="Phobius"/>
    </source>
</evidence>
<dbReference type="AlphaFoldDB" id="A0A832M5W6"/>
<organism evidence="10">
    <name type="scientific">Oscillatoriales cyanobacterium SpSt-402</name>
    <dbReference type="NCBI Taxonomy" id="2282168"/>
    <lineage>
        <taxon>Bacteria</taxon>
        <taxon>Bacillati</taxon>
        <taxon>Cyanobacteriota</taxon>
        <taxon>Cyanophyceae</taxon>
        <taxon>Oscillatoriophycideae</taxon>
        <taxon>Oscillatoriales</taxon>
    </lineage>
</organism>
<feature type="transmembrane region" description="Helical" evidence="8">
    <location>
        <begin position="12"/>
        <end position="31"/>
    </location>
</feature>
<keyword evidence="5 8" id="KW-0812">Transmembrane</keyword>
<feature type="transmembrane region" description="Helical" evidence="8">
    <location>
        <begin position="251"/>
        <end position="270"/>
    </location>
</feature>
<dbReference type="EMBL" id="DSRD01000653">
    <property type="protein sequence ID" value="HGW94686.1"/>
    <property type="molecule type" value="Genomic_DNA"/>
</dbReference>
<accession>A0A832M5W6</accession>
<keyword evidence="3" id="KW-0328">Glycosyltransferase</keyword>
<feature type="transmembrane region" description="Helical" evidence="8">
    <location>
        <begin position="315"/>
        <end position="333"/>
    </location>
</feature>
<dbReference type="GO" id="GO:0009103">
    <property type="term" value="P:lipopolysaccharide biosynthetic process"/>
    <property type="evidence" value="ECO:0007669"/>
    <property type="project" value="UniProtKB-ARBA"/>
</dbReference>
<feature type="transmembrane region" description="Helical" evidence="8">
    <location>
        <begin position="204"/>
        <end position="224"/>
    </location>
</feature>